<dbReference type="PROSITE" id="PS50885">
    <property type="entry name" value="HAMP"/>
    <property type="match status" value="1"/>
</dbReference>
<dbReference type="EMBL" id="WOFE01000007">
    <property type="protein sequence ID" value="MBM5572371.1"/>
    <property type="molecule type" value="Genomic_DNA"/>
</dbReference>
<keyword evidence="4" id="KW-0472">Membrane</keyword>
<dbReference type="Pfam" id="PF18575">
    <property type="entry name" value="HAMP_N3"/>
    <property type="match status" value="1"/>
</dbReference>
<dbReference type="SMART" id="SM00304">
    <property type="entry name" value="HAMP"/>
    <property type="match status" value="2"/>
</dbReference>
<evidence type="ECO:0000256" key="3">
    <source>
        <dbReference type="PROSITE-ProRule" id="PRU00284"/>
    </source>
</evidence>
<feature type="transmembrane region" description="Helical" evidence="4">
    <location>
        <begin position="281"/>
        <end position="304"/>
    </location>
</feature>
<dbReference type="InterPro" id="IPR041395">
    <property type="entry name" value="McpB_HAMP_3rd"/>
</dbReference>
<keyword evidence="4" id="KW-0812">Transmembrane</keyword>
<dbReference type="InterPro" id="IPR051310">
    <property type="entry name" value="MCP_chemotaxis"/>
</dbReference>
<evidence type="ECO:0000256" key="1">
    <source>
        <dbReference type="ARBA" id="ARBA00022481"/>
    </source>
</evidence>
<evidence type="ECO:0000256" key="4">
    <source>
        <dbReference type="SAM" id="Phobius"/>
    </source>
</evidence>
<sequence>MLSTLQQSIASLMNRLRYPQKFMLVSGVFILPILILLFFTWSTLREDIQFAKTEQDGVQVLQMATRQLNAIVANQKPPLISAQETSQIKDLVSSLSADKEYQALRSATDSQQVQDAALQLIARINDTSNLILDPELASYFVGDVTIGKLPLLMTLVAQLASQNANSPEAKLRAQTIAPQISGLAADLQVDIDKAAAAQPEALKATQEQARLFQAAIHQVLSEYQDRIASPLVNNKPVDENISKLKERIQVATTAGTQLSEAGLKTLDALLQQRIDQRSNKLGFAIGISLFAIIAAILLQIGFFLSTKNNINLLNQSFSQISLGEFNHVTQLKGKDELAALNQPIHTMLDTLRRFSTAQLHMAAAHDAGDIHHTIDDTQFCGGYQEMAMRINELVRSHTAIQMKMVALTSLYTQGEFSVSIENMKGLKAMITDEVDKVRDRMHEASIAADFTLKIKQALDQVTTPVMISDANDFPMYQNQAAEQQLGPMPQQTLKHVLNAGQWLDWRSGHASQGQIIRQGSTFRVNVTPIFNEEHTLIGHVTEWQDQTAELAMGTEISQVVSAAATGVFSQRIRLDNKIGFYADLGMHLNGLLDQTQSSLSAFGKALIQLAEGDLTHSLPTNYQGIFGELAHSTNRTTHQLNQIINDIRSATSEVANSAIQVTQTSASLLEKTQSQAAATEKTAASANEVASAVQQNADHAGAAATLVRSAHEEAEVTRTAMTGVQEAMKKLTESAKKIADITGLIDGIAFQTNILALNAAVEAARAGDAGRGFAVVAAEVRNLAQKSGDAAREIRSLIENSVREIHQGHTRVEQSATLMHHMHEQVQQLSFLISDIANASKEQLSGVNEISHALSQIDHAGQQNQSLASQQTHNAENMQKQAERLNQTVAIFKI</sequence>
<dbReference type="Proteomes" id="UP001195660">
    <property type="component" value="Unassembled WGS sequence"/>
</dbReference>
<gene>
    <name evidence="7" type="ORF">GM173_12405</name>
</gene>
<dbReference type="Gene3D" id="1.10.287.950">
    <property type="entry name" value="Methyl-accepting chemotaxis protein"/>
    <property type="match status" value="1"/>
</dbReference>
<name>A0ABS2CDZ5_9NEIS</name>
<keyword evidence="8" id="KW-1185">Reference proteome</keyword>
<feature type="domain" description="HAMP" evidence="6">
    <location>
        <begin position="593"/>
        <end position="645"/>
    </location>
</feature>
<keyword evidence="3" id="KW-0807">Transducer</keyword>
<keyword evidence="1" id="KW-0488">Methylation</keyword>
<dbReference type="Gene3D" id="1.20.120.1530">
    <property type="match status" value="1"/>
</dbReference>
<comment type="similarity">
    <text evidence="2">Belongs to the methyl-accepting chemotaxis (MCP) protein family.</text>
</comment>
<comment type="caution">
    <text evidence="7">The sequence shown here is derived from an EMBL/GenBank/DDBJ whole genome shotgun (WGS) entry which is preliminary data.</text>
</comment>
<proteinExistence type="inferred from homology"/>
<dbReference type="PANTHER" id="PTHR43531:SF14">
    <property type="entry name" value="METHYL-ACCEPTING CHEMOTAXIS PROTEIN I-RELATED"/>
    <property type="match status" value="1"/>
</dbReference>
<dbReference type="InterPro" id="IPR004089">
    <property type="entry name" value="MCPsignal_dom"/>
</dbReference>
<dbReference type="PANTHER" id="PTHR43531">
    <property type="entry name" value="PROTEIN ICFG"/>
    <property type="match status" value="1"/>
</dbReference>
<evidence type="ECO:0000259" key="6">
    <source>
        <dbReference type="PROSITE" id="PS50885"/>
    </source>
</evidence>
<evidence type="ECO:0000313" key="8">
    <source>
        <dbReference type="Proteomes" id="UP001195660"/>
    </source>
</evidence>
<reference evidence="7 8" key="1">
    <citation type="submission" date="2019-11" db="EMBL/GenBank/DDBJ databases">
        <title>Novel Deefgea species.</title>
        <authorList>
            <person name="Han J.-H."/>
        </authorList>
    </citation>
    <scope>NUCLEOTIDE SEQUENCE [LARGE SCALE GENOMIC DNA]</scope>
    <source>
        <strain evidence="7 8">LMG 24817</strain>
    </source>
</reference>
<evidence type="ECO:0000313" key="7">
    <source>
        <dbReference type="EMBL" id="MBM5572371.1"/>
    </source>
</evidence>
<dbReference type="Gene3D" id="3.30.450.20">
    <property type="entry name" value="PAS domain"/>
    <property type="match status" value="1"/>
</dbReference>
<organism evidence="7 8">
    <name type="scientific">Deefgea chitinilytica</name>
    <dbReference type="NCBI Taxonomy" id="570276"/>
    <lineage>
        <taxon>Bacteria</taxon>
        <taxon>Pseudomonadati</taxon>
        <taxon>Pseudomonadota</taxon>
        <taxon>Betaproteobacteria</taxon>
        <taxon>Neisseriales</taxon>
        <taxon>Chitinibacteraceae</taxon>
        <taxon>Deefgea</taxon>
    </lineage>
</organism>
<feature type="transmembrane region" description="Helical" evidence="4">
    <location>
        <begin position="22"/>
        <end position="44"/>
    </location>
</feature>
<protein>
    <recommendedName>
        <fullName evidence="9">Methyl-accepting chemotaxis protein</fullName>
    </recommendedName>
</protein>
<evidence type="ECO:0008006" key="9">
    <source>
        <dbReference type="Google" id="ProtNLM"/>
    </source>
</evidence>
<dbReference type="SMART" id="SM00283">
    <property type="entry name" value="MA"/>
    <property type="match status" value="1"/>
</dbReference>
<dbReference type="Pfam" id="PF00015">
    <property type="entry name" value="MCPsignal"/>
    <property type="match status" value="1"/>
</dbReference>
<dbReference type="InterPro" id="IPR003660">
    <property type="entry name" value="HAMP_dom"/>
</dbReference>
<evidence type="ECO:0000259" key="5">
    <source>
        <dbReference type="PROSITE" id="PS50111"/>
    </source>
</evidence>
<dbReference type="PROSITE" id="PS50111">
    <property type="entry name" value="CHEMOTAXIS_TRANSDUC_2"/>
    <property type="match status" value="1"/>
</dbReference>
<accession>A0ABS2CDZ5</accession>
<keyword evidence="4" id="KW-1133">Transmembrane helix</keyword>
<evidence type="ECO:0000256" key="2">
    <source>
        <dbReference type="ARBA" id="ARBA00029447"/>
    </source>
</evidence>
<dbReference type="SUPFAM" id="SSF58104">
    <property type="entry name" value="Methyl-accepting chemotaxis protein (MCP) signaling domain"/>
    <property type="match status" value="1"/>
</dbReference>
<dbReference type="CDD" id="cd11386">
    <property type="entry name" value="MCP_signal"/>
    <property type="match status" value="1"/>
</dbReference>
<feature type="domain" description="Methyl-accepting transducer" evidence="5">
    <location>
        <begin position="650"/>
        <end position="879"/>
    </location>
</feature>